<dbReference type="InterPro" id="IPR000160">
    <property type="entry name" value="GGDEF_dom"/>
</dbReference>
<dbReference type="RefSeq" id="WP_190279122.1">
    <property type="nucleotide sequence ID" value="NZ_CP016776.1"/>
</dbReference>
<protein>
    <submittedName>
        <fullName evidence="2">GGDEF domain-containing protein</fullName>
    </submittedName>
</protein>
<sequence length="162" mass="18196">MEERLTYRGHENTLFSHDGIHDSQTHLAAPTYFYEQLKQEIALSDRTGEMFSLIRVIFNRSNNEGESVEAKIGAADILYFSEALKDLTRKQDCVARVGVNECVILVRARASNVEALLSRLLHSHKLTVENTLQISCATVEFAPGEKALTILNRLDAMSLSTR</sequence>
<reference evidence="2 3" key="1">
    <citation type="submission" date="2016-07" db="EMBL/GenBank/DDBJ databases">
        <title>High microdiversification within the ubiquitous acI lineage of Actinobacteria.</title>
        <authorList>
            <person name="Neuenschwander S.M."/>
            <person name="Salcher M."/>
            <person name="Ghai R."/>
            <person name="Pernthaler J."/>
        </authorList>
    </citation>
    <scope>NUCLEOTIDE SEQUENCE [LARGE SCALE GENOMIC DNA]</scope>
    <source>
        <strain evidence="2">MMS-IIA-15</strain>
    </source>
</reference>
<accession>A0A249KUB8</accession>
<dbReference type="KEGG" id="pvn:A7sIIA15_05895"/>
<dbReference type="Gene3D" id="3.30.70.270">
    <property type="match status" value="1"/>
</dbReference>
<keyword evidence="3" id="KW-1185">Reference proteome</keyword>
<dbReference type="AlphaFoldDB" id="A0A249KUB8"/>
<dbReference type="SUPFAM" id="SSF55073">
    <property type="entry name" value="Nucleotide cyclase"/>
    <property type="match status" value="1"/>
</dbReference>
<dbReference type="EMBL" id="CP016776">
    <property type="protein sequence ID" value="ASY20371.1"/>
    <property type="molecule type" value="Genomic_DNA"/>
</dbReference>
<evidence type="ECO:0000313" key="2">
    <source>
        <dbReference type="EMBL" id="ASY20371.1"/>
    </source>
</evidence>
<dbReference type="InterPro" id="IPR043128">
    <property type="entry name" value="Rev_trsase/Diguanyl_cyclase"/>
</dbReference>
<dbReference type="Proteomes" id="UP000217186">
    <property type="component" value="Chromosome"/>
</dbReference>
<gene>
    <name evidence="2" type="ORF">A7sIIA15_05895</name>
</gene>
<evidence type="ECO:0000313" key="3">
    <source>
        <dbReference type="Proteomes" id="UP000217186"/>
    </source>
</evidence>
<dbReference type="Pfam" id="PF00990">
    <property type="entry name" value="GGDEF"/>
    <property type="match status" value="1"/>
</dbReference>
<feature type="domain" description="GGDEF" evidence="1">
    <location>
        <begin position="20"/>
        <end position="141"/>
    </location>
</feature>
<proteinExistence type="predicted"/>
<name>A0A249KUB8_9ACTN</name>
<evidence type="ECO:0000259" key="1">
    <source>
        <dbReference type="Pfam" id="PF00990"/>
    </source>
</evidence>
<organism evidence="2 3">
    <name type="scientific">Candidatus Planktophila vernalis</name>
    <dbReference type="NCBI Taxonomy" id="1884907"/>
    <lineage>
        <taxon>Bacteria</taxon>
        <taxon>Bacillati</taxon>
        <taxon>Actinomycetota</taxon>
        <taxon>Actinomycetes</taxon>
        <taxon>Candidatus Nanopelagicales</taxon>
        <taxon>Candidatus Nanopelagicaceae</taxon>
        <taxon>Candidatus Planktophila</taxon>
    </lineage>
</organism>
<dbReference type="InterPro" id="IPR029787">
    <property type="entry name" value="Nucleotide_cyclase"/>
</dbReference>